<comment type="caution">
    <text evidence="5">The sequence shown here is derived from an EMBL/GenBank/DDBJ whole genome shotgun (WGS) entry which is preliminary data.</text>
</comment>
<dbReference type="GO" id="GO:0051513">
    <property type="term" value="P:regulation of monopolar cell growth"/>
    <property type="evidence" value="ECO:0007669"/>
    <property type="project" value="InterPro"/>
</dbReference>
<evidence type="ECO:0000259" key="3">
    <source>
        <dbReference type="Pfam" id="PF14309"/>
    </source>
</evidence>
<evidence type="ECO:0000313" key="5">
    <source>
        <dbReference type="EMBL" id="KAI9173995.1"/>
    </source>
</evidence>
<dbReference type="EMBL" id="JAJSOW010000103">
    <property type="protein sequence ID" value="KAI9173995.1"/>
    <property type="molecule type" value="Genomic_DNA"/>
</dbReference>
<sequence>MAAKLLHSLADDNPDLQKQIGCMNGIFQLFDRQHVLTGRRLNDKRLPPGTSHSHNVGLEGELNNVYRRQTANEINLNRSVNEKHRISTESSRASFSSTCSSSLSSLDCSKTGQQETSSFDRMIFPETPSRYPVMNQGSSSPHLGRQSLDLRDVVKDSMYREARGLSVKTTAHEETAGHSLKHKDSPRPLQISKSVDGSHDVGTSGKQNVPADLKESLRVLAELREAPWYYNETRDVSRSQYEAKDGPWHSISKDAPRFSYDGRETRDTFKSTAKLKELPRLSLDGREGSMWGSNSDSKPNYLYKNFQENENTSNKVLDLPKALETQKRPPSVVAKLMGLEALPDSASGSDRQLSSIRISPVEDKEYIPISRSLKPNDVNKSVRVPKSLRNSLKDPTSPRWKNPDLIMKPVSSSKFPIEPAPWRQLDGNRGSQKTGFRPIKVRAKMTSSLPSVYCEIEKRLKDLEFKKSGKDLRALKQILEAMQAKGFLETSKEEQASNFGTQRDYEPKSSSPTQKPKYYRNLQSNNAVASTTGASDSIKTFESPIVIMKPAKLVQKSNFPASSVISVDNLSGLHKLQSKGSEDSTKKGSINSQAAKDQSPKSSHISYAVISSSDKKTSGRNVKSMNSSTKPQRLPKESTTNSTKSSGSVSPRLQQKKIELDKRSRPPTPPSDLNKPRRQNRQLTESGSPGGKLRQRSQNSSLYDDQLSQISNESRTSSRHEDDTSVQSDSNLVIDSRMDMEFISSEQLVEINGSQSPSMKAAGYVISSSVEKKLTPMLSEDGSLAELATVTEDYPSPVSVFDASALRDDDPSPVKQMPTALKGGIAQNSSDTASKDQWNAADKFSSNAMDSGLTSDINRKKLQNIENLVQKLRRLNSSHDEASTDYIASLCENTNPDHRYISEILLASGLLLRDLGSSLTTFQLHQSGHPINPELFFVLEQTNARTLHLKQECSPVKVSEDKAHRKLIFDAVNEILAGKLTIAGSSPEPWLKTNKLARKTVSAQKLLKELCSEIEQVQAKKSECSLDEEEHDVLKSILSEDVKHRSGSWTDFQGDISGVVLDVERLLFKDLVDEIVIGEEAGLRAKKGTMDFYEQHAYDEESEAMNELVMKLIDVQQQMWDLKPMILARKQAGQPISPSLEEEFNNIP</sequence>
<accession>A0AAD5IR40</accession>
<dbReference type="PANTHER" id="PTHR31680:SF4">
    <property type="entry name" value="LONGIFOLIA PROTEIN"/>
    <property type="match status" value="1"/>
</dbReference>
<dbReference type="AlphaFoldDB" id="A0AAD5IR40"/>
<feature type="region of interest" description="Disordered" evidence="2">
    <location>
        <begin position="490"/>
        <end position="521"/>
    </location>
</feature>
<feature type="compositionally biased region" description="Polar residues" evidence="2">
    <location>
        <begin position="587"/>
        <end position="596"/>
    </location>
</feature>
<feature type="region of interest" description="Disordered" evidence="2">
    <location>
        <begin position="165"/>
        <end position="208"/>
    </location>
</feature>
<protein>
    <submittedName>
        <fullName evidence="5">Uncharacterized protein</fullName>
    </submittedName>
</protein>
<gene>
    <name evidence="5" type="ORF">LWI28_010056</name>
</gene>
<reference evidence="5" key="1">
    <citation type="journal article" date="2022" name="Plant J.">
        <title>Strategies of tolerance reflected in two North American maple genomes.</title>
        <authorList>
            <person name="McEvoy S.L."/>
            <person name="Sezen U.U."/>
            <person name="Trouern-Trend A."/>
            <person name="McMahon S.M."/>
            <person name="Schaberg P.G."/>
            <person name="Yang J."/>
            <person name="Wegrzyn J.L."/>
            <person name="Swenson N.G."/>
        </authorList>
    </citation>
    <scope>NUCLEOTIDE SEQUENCE</scope>
    <source>
        <strain evidence="5">91603</strain>
    </source>
</reference>
<feature type="compositionally biased region" description="Low complexity" evidence="2">
    <location>
        <begin position="602"/>
        <end position="612"/>
    </location>
</feature>
<keyword evidence="6" id="KW-1185">Reference proteome</keyword>
<dbReference type="PANTHER" id="PTHR31680">
    <property type="entry name" value="LONGIFOLIA PROTEIN"/>
    <property type="match status" value="1"/>
</dbReference>
<organism evidence="5 6">
    <name type="scientific">Acer negundo</name>
    <name type="common">Box elder</name>
    <dbReference type="NCBI Taxonomy" id="4023"/>
    <lineage>
        <taxon>Eukaryota</taxon>
        <taxon>Viridiplantae</taxon>
        <taxon>Streptophyta</taxon>
        <taxon>Embryophyta</taxon>
        <taxon>Tracheophyta</taxon>
        <taxon>Spermatophyta</taxon>
        <taxon>Magnoliopsida</taxon>
        <taxon>eudicotyledons</taxon>
        <taxon>Gunneridae</taxon>
        <taxon>Pentapetalae</taxon>
        <taxon>rosids</taxon>
        <taxon>malvids</taxon>
        <taxon>Sapindales</taxon>
        <taxon>Sapindaceae</taxon>
        <taxon>Hippocastanoideae</taxon>
        <taxon>Acereae</taxon>
        <taxon>Acer</taxon>
    </lineage>
</organism>
<evidence type="ECO:0000256" key="1">
    <source>
        <dbReference type="SAM" id="Coils"/>
    </source>
</evidence>
<dbReference type="InterPro" id="IPR033334">
    <property type="entry name" value="LNG1/2"/>
</dbReference>
<dbReference type="InterPro" id="IPR025486">
    <property type="entry name" value="DUF4378"/>
</dbReference>
<feature type="compositionally biased region" description="Polar residues" evidence="2">
    <location>
        <begin position="619"/>
        <end position="653"/>
    </location>
</feature>
<feature type="region of interest" description="Disordered" evidence="2">
    <location>
        <begin position="576"/>
        <end position="731"/>
    </location>
</feature>
<feature type="domain" description="DUF4378" evidence="3">
    <location>
        <begin position="897"/>
        <end position="1074"/>
    </location>
</feature>
<evidence type="ECO:0000259" key="4">
    <source>
        <dbReference type="Pfam" id="PF14383"/>
    </source>
</evidence>
<evidence type="ECO:0000256" key="2">
    <source>
        <dbReference type="SAM" id="MobiDB-lite"/>
    </source>
</evidence>
<dbReference type="Pfam" id="PF14309">
    <property type="entry name" value="DUF4378"/>
    <property type="match status" value="1"/>
</dbReference>
<feature type="compositionally biased region" description="Polar residues" evidence="2">
    <location>
        <begin position="696"/>
        <end position="715"/>
    </location>
</feature>
<feature type="coiled-coil region" evidence="1">
    <location>
        <begin position="858"/>
        <end position="885"/>
    </location>
</feature>
<name>A0AAD5IR40_ACENE</name>
<dbReference type="Pfam" id="PF14383">
    <property type="entry name" value="VARLMGL"/>
    <property type="match status" value="1"/>
</dbReference>
<dbReference type="Proteomes" id="UP001064489">
    <property type="component" value="Chromosome 8"/>
</dbReference>
<feature type="compositionally biased region" description="Basic and acidic residues" evidence="2">
    <location>
        <begin position="170"/>
        <end position="186"/>
    </location>
</feature>
<reference evidence="5" key="2">
    <citation type="submission" date="2023-02" db="EMBL/GenBank/DDBJ databases">
        <authorList>
            <person name="Swenson N.G."/>
            <person name="Wegrzyn J.L."/>
            <person name="Mcevoy S.L."/>
        </authorList>
    </citation>
    <scope>NUCLEOTIDE SEQUENCE</scope>
    <source>
        <strain evidence="5">91603</strain>
        <tissue evidence="5">Leaf</tissue>
    </source>
</reference>
<keyword evidence="1" id="KW-0175">Coiled coil</keyword>
<dbReference type="InterPro" id="IPR032795">
    <property type="entry name" value="DUF3741-assoc"/>
</dbReference>
<evidence type="ECO:0000313" key="6">
    <source>
        <dbReference type="Proteomes" id="UP001064489"/>
    </source>
</evidence>
<proteinExistence type="predicted"/>
<feature type="domain" description="DUF3741" evidence="4">
    <location>
        <begin position="328"/>
        <end position="346"/>
    </location>
</feature>